<dbReference type="InterPro" id="IPR001279">
    <property type="entry name" value="Metallo-B-lactamas"/>
</dbReference>
<dbReference type="GO" id="GO:0016787">
    <property type="term" value="F:hydrolase activity"/>
    <property type="evidence" value="ECO:0007669"/>
    <property type="project" value="UniProtKB-KW"/>
</dbReference>
<proteinExistence type="inferred from homology"/>
<dbReference type="PANTHER" id="PTHR42978">
    <property type="entry name" value="QUORUM-QUENCHING LACTONASE YTNP-RELATED-RELATED"/>
    <property type="match status" value="1"/>
</dbReference>
<dbReference type="GO" id="GO:0046872">
    <property type="term" value="F:metal ion binding"/>
    <property type="evidence" value="ECO:0007669"/>
    <property type="project" value="UniProtKB-KW"/>
</dbReference>
<dbReference type="AlphaFoldDB" id="A0A4Y6PU74"/>
<comment type="cofactor">
    <cofactor evidence="1">
        <name>Zn(2+)</name>
        <dbReference type="ChEBI" id="CHEBI:29105"/>
    </cofactor>
</comment>
<dbReference type="InterPro" id="IPR051013">
    <property type="entry name" value="MBL_superfamily_lactonases"/>
</dbReference>
<sequence length="279" mass="31640">MLEQLWLFHCGWIRVPRPIIVAGAPMTFPRLPMLAALGYHSEHGPFLIDAPFGHEGPSNVGSMMGALLRGAGLKFEDEWSVVPRLEQLGFRPSEINHILMTHLHYDHTGGMKELGHAHFHIARSEWEFPLSLTPFTALREGYQLDDFRAMRNRVELFDDPAPLEEDPDGVDLFGDGSVRAVGLPGHSIGHVGYRLTFDDGRRVFLVGDAAFCVEHIIERRRLGRMPRSFAYNLAQAEETLRSLRLYHDEHPDEVIVPSHDFEWGERCLDGPTPLHRLEG</sequence>
<keyword evidence="4 7" id="KW-0378">Hydrolase</keyword>
<dbReference type="PANTHER" id="PTHR42978:SF2">
    <property type="entry name" value="102 KBASES UNSTABLE REGION: FROM 1 TO 119443"/>
    <property type="match status" value="1"/>
</dbReference>
<evidence type="ECO:0000256" key="3">
    <source>
        <dbReference type="ARBA" id="ARBA00022723"/>
    </source>
</evidence>
<dbReference type="Gene3D" id="3.60.15.10">
    <property type="entry name" value="Ribonuclease Z/Hydroxyacylglutathione hydrolase-like"/>
    <property type="match status" value="1"/>
</dbReference>
<dbReference type="EMBL" id="CP041186">
    <property type="protein sequence ID" value="QDG51872.1"/>
    <property type="molecule type" value="Genomic_DNA"/>
</dbReference>
<evidence type="ECO:0000256" key="2">
    <source>
        <dbReference type="ARBA" id="ARBA00007749"/>
    </source>
</evidence>
<dbReference type="Proteomes" id="UP000315995">
    <property type="component" value="Chromosome"/>
</dbReference>
<name>A0A4Y6PU74_PERCE</name>
<protein>
    <submittedName>
        <fullName evidence="7">MBL fold metallo-hydrolase</fullName>
    </submittedName>
</protein>
<organism evidence="7 8">
    <name type="scientific">Persicimonas caeni</name>
    <dbReference type="NCBI Taxonomy" id="2292766"/>
    <lineage>
        <taxon>Bacteria</taxon>
        <taxon>Deltaproteobacteria</taxon>
        <taxon>Bradymonadales</taxon>
        <taxon>Bradymonadaceae</taxon>
        <taxon>Persicimonas</taxon>
    </lineage>
</organism>
<dbReference type="SUPFAM" id="SSF56281">
    <property type="entry name" value="Metallo-hydrolase/oxidoreductase"/>
    <property type="match status" value="1"/>
</dbReference>
<reference evidence="7 8" key="1">
    <citation type="submission" date="2019-06" db="EMBL/GenBank/DDBJ databases">
        <title>Persicimonas caeni gen. nov., sp. nov., a predatory bacterium isolated from solar saltern.</title>
        <authorList>
            <person name="Wang S."/>
        </authorList>
    </citation>
    <scope>NUCLEOTIDE SEQUENCE [LARGE SCALE GENOMIC DNA]</scope>
    <source>
        <strain evidence="7 8">YN101</strain>
    </source>
</reference>
<evidence type="ECO:0000256" key="1">
    <source>
        <dbReference type="ARBA" id="ARBA00001947"/>
    </source>
</evidence>
<gene>
    <name evidence="7" type="ORF">FIV42_14320</name>
</gene>
<dbReference type="RefSeq" id="WP_141198352.1">
    <property type="nucleotide sequence ID" value="NZ_CP041186.1"/>
</dbReference>
<evidence type="ECO:0000256" key="5">
    <source>
        <dbReference type="ARBA" id="ARBA00022833"/>
    </source>
</evidence>
<evidence type="ECO:0000313" key="7">
    <source>
        <dbReference type="EMBL" id="QDG51872.1"/>
    </source>
</evidence>
<comment type="similarity">
    <text evidence="2">Belongs to the metallo-beta-lactamase superfamily.</text>
</comment>
<keyword evidence="8" id="KW-1185">Reference proteome</keyword>
<accession>A0A5B8Y9R2</accession>
<keyword evidence="3" id="KW-0479">Metal-binding</keyword>
<dbReference type="Pfam" id="PF00753">
    <property type="entry name" value="Lactamase_B"/>
    <property type="match status" value="1"/>
</dbReference>
<keyword evidence="5" id="KW-0862">Zinc</keyword>
<evidence type="ECO:0000259" key="6">
    <source>
        <dbReference type="SMART" id="SM00849"/>
    </source>
</evidence>
<evidence type="ECO:0000313" key="8">
    <source>
        <dbReference type="Proteomes" id="UP000315995"/>
    </source>
</evidence>
<dbReference type="InterPro" id="IPR036866">
    <property type="entry name" value="RibonucZ/Hydroxyglut_hydro"/>
</dbReference>
<accession>A0A4Y6PU74</accession>
<feature type="domain" description="Metallo-beta-lactamase" evidence="6">
    <location>
        <begin position="33"/>
        <end position="259"/>
    </location>
</feature>
<dbReference type="SMART" id="SM00849">
    <property type="entry name" value="Lactamase_B"/>
    <property type="match status" value="1"/>
</dbReference>
<dbReference type="OrthoDB" id="9773738at2"/>
<evidence type="ECO:0000256" key="4">
    <source>
        <dbReference type="ARBA" id="ARBA00022801"/>
    </source>
</evidence>